<protein>
    <submittedName>
        <fullName evidence="1">Uncharacterized protein</fullName>
    </submittedName>
</protein>
<gene>
    <name evidence="1" type="ORF">MN202_05125</name>
</gene>
<accession>A0ABU8C3W5</accession>
<proteinExistence type="predicted"/>
<dbReference type="Proteomes" id="UP001375382">
    <property type="component" value="Unassembled WGS sequence"/>
</dbReference>
<comment type="caution">
    <text evidence="1">The sequence shown here is derived from an EMBL/GenBank/DDBJ whole genome shotgun (WGS) entry which is preliminary data.</text>
</comment>
<dbReference type="EMBL" id="JALAAR010000003">
    <property type="protein sequence ID" value="MEH8016602.1"/>
    <property type="molecule type" value="Genomic_DNA"/>
</dbReference>
<evidence type="ECO:0000313" key="1">
    <source>
        <dbReference type="EMBL" id="MEH8016602.1"/>
    </source>
</evidence>
<keyword evidence="2" id="KW-1185">Reference proteome</keyword>
<organism evidence="1 2">
    <name type="scientific">Rheinheimera muenzenbergensis</name>
    <dbReference type="NCBI Taxonomy" id="1193628"/>
    <lineage>
        <taxon>Bacteria</taxon>
        <taxon>Pseudomonadati</taxon>
        <taxon>Pseudomonadota</taxon>
        <taxon>Gammaproteobacteria</taxon>
        <taxon>Chromatiales</taxon>
        <taxon>Chromatiaceae</taxon>
        <taxon>Rheinheimera</taxon>
    </lineage>
</organism>
<evidence type="ECO:0000313" key="2">
    <source>
        <dbReference type="Proteomes" id="UP001375382"/>
    </source>
</evidence>
<reference evidence="1 2" key="1">
    <citation type="journal article" date="2023" name="Ecotoxicol. Environ. Saf.">
        <title>Mercury remediation potential of mercury-resistant strain Rheinheimera metallidurans sp. nov. isolated from a municipal waste dumping site.</title>
        <authorList>
            <person name="Yadav V."/>
            <person name="Manjhi A."/>
            <person name="Vadakedath N."/>
        </authorList>
    </citation>
    <scope>NUCLEOTIDE SEQUENCE [LARGE SCALE GENOMIC DNA]</scope>
    <source>
        <strain evidence="1 2">E-49</strain>
    </source>
</reference>
<name>A0ABU8C3W5_9GAMM</name>
<sequence length="208" mass="23579">MQNRMGVELEYNREEFLRYRFNSFLVERFDLPSQDYYSSLTAEGFIGLKSALSDINNILTLKVTLSFADWLADHYVLDKAARSELHRMVLEAKPNSNGYDVWLGYPVTFVGEVKCNIPINNGSVYGSAQRHGIEKDVVGLLKGKRKASINPESCPKYLAFLDIPQIRAANEHLLSVSSFCRDHLVFVEGEQELTRTDIVYGVYVSANV</sequence>
<dbReference type="RefSeq" id="WP_335735019.1">
    <property type="nucleotide sequence ID" value="NZ_JALAAR010000003.1"/>
</dbReference>